<dbReference type="PANTHER" id="PTHR43343">
    <property type="entry name" value="PEPTIDASE S12"/>
    <property type="match status" value="1"/>
</dbReference>
<dbReference type="Pfam" id="PF13365">
    <property type="entry name" value="Trypsin_2"/>
    <property type="match status" value="1"/>
</dbReference>
<dbReference type="Gene3D" id="2.30.42.10">
    <property type="match status" value="1"/>
</dbReference>
<dbReference type="InterPro" id="IPR051201">
    <property type="entry name" value="Chloro_Bact_Ser_Proteases"/>
</dbReference>
<reference evidence="6" key="1">
    <citation type="submission" date="2020-05" db="EMBL/GenBank/DDBJ databases">
        <authorList>
            <person name="Chiriac C."/>
            <person name="Salcher M."/>
            <person name="Ghai R."/>
            <person name="Kavagutti S V."/>
        </authorList>
    </citation>
    <scope>NUCLEOTIDE SEQUENCE</scope>
</reference>
<feature type="transmembrane region" description="Helical" evidence="3">
    <location>
        <begin position="35"/>
        <end position="59"/>
    </location>
</feature>
<keyword evidence="3" id="KW-1133">Transmembrane helix</keyword>
<dbReference type="PRINTS" id="PR00834">
    <property type="entry name" value="PROTEASES2C"/>
</dbReference>
<evidence type="ECO:0000256" key="3">
    <source>
        <dbReference type="SAM" id="Phobius"/>
    </source>
</evidence>
<accession>A0A6J7RY81</accession>
<keyword evidence="3" id="KW-0472">Membrane</keyword>
<dbReference type="PROSITE" id="PS50106">
    <property type="entry name" value="PDZ"/>
    <property type="match status" value="1"/>
</dbReference>
<evidence type="ECO:0000313" key="6">
    <source>
        <dbReference type="EMBL" id="CAB5033811.1"/>
    </source>
</evidence>
<dbReference type="Pfam" id="PF13180">
    <property type="entry name" value="PDZ_2"/>
    <property type="match status" value="1"/>
</dbReference>
<protein>
    <submittedName>
        <fullName evidence="6">Unannotated protein</fullName>
    </submittedName>
</protein>
<dbReference type="GO" id="GO:0006508">
    <property type="term" value="P:proteolysis"/>
    <property type="evidence" value="ECO:0007669"/>
    <property type="project" value="UniProtKB-KW"/>
</dbReference>
<organism evidence="6">
    <name type="scientific">freshwater metagenome</name>
    <dbReference type="NCBI Taxonomy" id="449393"/>
    <lineage>
        <taxon>unclassified sequences</taxon>
        <taxon>metagenomes</taxon>
        <taxon>ecological metagenomes</taxon>
    </lineage>
</organism>
<dbReference type="InterPro" id="IPR036034">
    <property type="entry name" value="PDZ_sf"/>
</dbReference>
<gene>
    <name evidence="5" type="ORF">UFOPK3495_00124</name>
    <name evidence="6" type="ORF">UFOPK4237_00109</name>
</gene>
<dbReference type="SUPFAM" id="SSF50494">
    <property type="entry name" value="Trypsin-like serine proteases"/>
    <property type="match status" value="1"/>
</dbReference>
<name>A0A6J7RY81_9ZZZZ</name>
<keyword evidence="3" id="KW-0812">Transmembrane</keyword>
<sequence length="379" mass="37629">MSTPIPPFTPVEPTIQGFQYQPMVIPEKKPNRTSLMFAGFIVTGLVAGAAGGAVGFIAARETLPAATSVTATSVFADSPSLPADGSIADVAAAVQPAVVQLNVNGAEGEGTGSGFIISSDGYIITNNHVAGSAKEDGIDVLFADGSTAKGKLVGANAGYDLAVVKVDKTGLKTVPLGKSSTLRVGDTVIALGSPLGLQGTVTSGIVSSLNRPVTAGNDSFINAIQTDAAINPGNSGGPLVNGNGAVVGVNSAIASLATGAGEAGSIGLGFSIPIDTAKRIADEIIKTGSAATPIIGVQLAMNFEGPGGKVSSVTKGGAADQAGVQVGDVITKINGQLITDGTQLIVTVRSFAPGDRVQLTIKRGDQTLTLPLNLTASKA</sequence>
<dbReference type="EMBL" id="CAFBPZ010000004">
    <property type="protein sequence ID" value="CAB5033811.1"/>
    <property type="molecule type" value="Genomic_DNA"/>
</dbReference>
<dbReference type="PANTHER" id="PTHR43343:SF3">
    <property type="entry name" value="PROTEASE DO-LIKE 8, CHLOROPLASTIC"/>
    <property type="match status" value="1"/>
</dbReference>
<dbReference type="AlphaFoldDB" id="A0A6J7RY81"/>
<dbReference type="InterPro" id="IPR001478">
    <property type="entry name" value="PDZ"/>
</dbReference>
<proteinExistence type="predicted"/>
<dbReference type="GO" id="GO:0004252">
    <property type="term" value="F:serine-type endopeptidase activity"/>
    <property type="evidence" value="ECO:0007669"/>
    <property type="project" value="InterPro"/>
</dbReference>
<keyword evidence="1" id="KW-0645">Protease</keyword>
<evidence type="ECO:0000256" key="1">
    <source>
        <dbReference type="ARBA" id="ARBA00022670"/>
    </source>
</evidence>
<keyword evidence="2" id="KW-0378">Hydrolase</keyword>
<feature type="domain" description="PDZ" evidence="4">
    <location>
        <begin position="281"/>
        <end position="365"/>
    </location>
</feature>
<dbReference type="Gene3D" id="2.40.10.120">
    <property type="match status" value="1"/>
</dbReference>
<evidence type="ECO:0000313" key="5">
    <source>
        <dbReference type="EMBL" id="CAB4888241.1"/>
    </source>
</evidence>
<dbReference type="EMBL" id="CAFBMC010000003">
    <property type="protein sequence ID" value="CAB4888241.1"/>
    <property type="molecule type" value="Genomic_DNA"/>
</dbReference>
<evidence type="ECO:0000256" key="2">
    <source>
        <dbReference type="ARBA" id="ARBA00022801"/>
    </source>
</evidence>
<dbReference type="InterPro" id="IPR009003">
    <property type="entry name" value="Peptidase_S1_PA"/>
</dbReference>
<dbReference type="SUPFAM" id="SSF50156">
    <property type="entry name" value="PDZ domain-like"/>
    <property type="match status" value="1"/>
</dbReference>
<evidence type="ECO:0000259" key="4">
    <source>
        <dbReference type="PROSITE" id="PS50106"/>
    </source>
</evidence>
<dbReference type="InterPro" id="IPR001940">
    <property type="entry name" value="Peptidase_S1C"/>
</dbReference>
<dbReference type="SMART" id="SM00228">
    <property type="entry name" value="PDZ"/>
    <property type="match status" value="1"/>
</dbReference>